<protein>
    <submittedName>
        <fullName evidence="3">Uncharacterized protein</fullName>
    </submittedName>
</protein>
<dbReference type="EMBL" id="WMIF01000027">
    <property type="protein sequence ID" value="MTH36022.1"/>
    <property type="molecule type" value="Genomic_DNA"/>
</dbReference>
<gene>
    <name evidence="3" type="ORF">GL279_15580</name>
</gene>
<evidence type="ECO:0000313" key="3">
    <source>
        <dbReference type="EMBL" id="MTH36022.1"/>
    </source>
</evidence>
<evidence type="ECO:0000256" key="2">
    <source>
        <dbReference type="SAM" id="Phobius"/>
    </source>
</evidence>
<evidence type="ECO:0000256" key="1">
    <source>
        <dbReference type="SAM" id="MobiDB-lite"/>
    </source>
</evidence>
<feature type="region of interest" description="Disordered" evidence="1">
    <location>
        <begin position="1"/>
        <end position="23"/>
    </location>
</feature>
<comment type="caution">
    <text evidence="3">The sequence shown here is derived from an EMBL/GenBank/DDBJ whole genome shotgun (WGS) entry which is preliminary data.</text>
</comment>
<sequence length="56" mass="6132">MTVHAFPSGEAAEATEGTPPPLPSRAWHMFWRCVRILRGLVEGFGWLGIALALLLT</sequence>
<proteinExistence type="predicted"/>
<evidence type="ECO:0000313" key="4">
    <source>
        <dbReference type="Proteomes" id="UP000442533"/>
    </source>
</evidence>
<accession>A0A844H5F8</accession>
<dbReference type="RefSeq" id="WP_155065533.1">
    <property type="nucleotide sequence ID" value="NZ_WMIF01000027.1"/>
</dbReference>
<dbReference type="Proteomes" id="UP000442533">
    <property type="component" value="Unassembled WGS sequence"/>
</dbReference>
<reference evidence="3 4" key="1">
    <citation type="submission" date="2019-11" db="EMBL/GenBank/DDBJ databases">
        <authorList>
            <person name="Dong K."/>
        </authorList>
    </citation>
    <scope>NUCLEOTIDE SEQUENCE [LARGE SCALE GENOMIC DNA]</scope>
    <source>
        <strain evidence="3 4">JCM 17370</strain>
    </source>
</reference>
<feature type="transmembrane region" description="Helical" evidence="2">
    <location>
        <begin position="36"/>
        <end position="55"/>
    </location>
</feature>
<dbReference type="AlphaFoldDB" id="A0A844H5F8"/>
<keyword evidence="4" id="KW-1185">Reference proteome</keyword>
<name>A0A844H5F8_9RHOB</name>
<keyword evidence="2" id="KW-1133">Transmembrane helix</keyword>
<keyword evidence="2" id="KW-0812">Transmembrane</keyword>
<keyword evidence="2" id="KW-0472">Membrane</keyword>
<organism evidence="3 4">
    <name type="scientific">Paracoccus limosus</name>
    <dbReference type="NCBI Taxonomy" id="913252"/>
    <lineage>
        <taxon>Bacteria</taxon>
        <taxon>Pseudomonadati</taxon>
        <taxon>Pseudomonadota</taxon>
        <taxon>Alphaproteobacteria</taxon>
        <taxon>Rhodobacterales</taxon>
        <taxon>Paracoccaceae</taxon>
        <taxon>Paracoccus</taxon>
    </lineage>
</organism>